<dbReference type="Pfam" id="PF01968">
    <property type="entry name" value="Hydantoinase_A"/>
    <property type="match status" value="1"/>
</dbReference>
<dbReference type="GO" id="GO:0006749">
    <property type="term" value="P:glutathione metabolic process"/>
    <property type="evidence" value="ECO:0007669"/>
    <property type="project" value="TreeGrafter"/>
</dbReference>
<dbReference type="EMBL" id="RAPE01000006">
    <property type="protein sequence ID" value="RKF12677.1"/>
    <property type="molecule type" value="Genomic_DNA"/>
</dbReference>
<keyword evidence="5" id="KW-1185">Reference proteome</keyword>
<dbReference type="SUPFAM" id="SSF53067">
    <property type="entry name" value="Actin-like ATPase domain"/>
    <property type="match status" value="1"/>
</dbReference>
<dbReference type="PANTHER" id="PTHR11365:SF23">
    <property type="entry name" value="HYPOTHETICAL 5-OXOPROLINASE (EUROFUNG)-RELATED"/>
    <property type="match status" value="1"/>
</dbReference>
<dbReference type="InterPro" id="IPR002821">
    <property type="entry name" value="Hydantoinase_A"/>
</dbReference>
<feature type="domain" description="Hydantoinase/oxoprolinase N-terminal" evidence="2">
    <location>
        <begin position="4"/>
        <end position="182"/>
    </location>
</feature>
<evidence type="ECO:0000259" key="1">
    <source>
        <dbReference type="Pfam" id="PF01968"/>
    </source>
</evidence>
<dbReference type="InterPro" id="IPR043129">
    <property type="entry name" value="ATPase_NBD"/>
</dbReference>
<dbReference type="GO" id="GO:0005829">
    <property type="term" value="C:cytosol"/>
    <property type="evidence" value="ECO:0007669"/>
    <property type="project" value="TreeGrafter"/>
</dbReference>
<feature type="domain" description="Acetophenone carboxylase-like C-terminal" evidence="3">
    <location>
        <begin position="510"/>
        <end position="666"/>
    </location>
</feature>
<comment type="caution">
    <text evidence="4">The sequence shown here is derived from an EMBL/GenBank/DDBJ whole genome shotgun (WGS) entry which is preliminary data.</text>
</comment>
<evidence type="ECO:0000259" key="3">
    <source>
        <dbReference type="Pfam" id="PF19278"/>
    </source>
</evidence>
<gene>
    <name evidence="4" type="ORF">D6850_17110</name>
</gene>
<evidence type="ECO:0000259" key="2">
    <source>
        <dbReference type="Pfam" id="PF05378"/>
    </source>
</evidence>
<organism evidence="4 5">
    <name type="scientific">Roseovarius spongiae</name>
    <dbReference type="NCBI Taxonomy" id="2320272"/>
    <lineage>
        <taxon>Bacteria</taxon>
        <taxon>Pseudomonadati</taxon>
        <taxon>Pseudomonadota</taxon>
        <taxon>Alphaproteobacteria</taxon>
        <taxon>Rhodobacterales</taxon>
        <taxon>Roseobacteraceae</taxon>
        <taxon>Roseovarius</taxon>
    </lineage>
</organism>
<dbReference type="PANTHER" id="PTHR11365">
    <property type="entry name" value="5-OXOPROLINASE RELATED"/>
    <property type="match status" value="1"/>
</dbReference>
<dbReference type="Pfam" id="PF19278">
    <property type="entry name" value="Hydant_A_C"/>
    <property type="match status" value="1"/>
</dbReference>
<name>A0A3A8AQG6_9RHOB</name>
<dbReference type="OrthoDB" id="9759608at2"/>
<accession>A0A3A8AQG6</accession>
<dbReference type="InterPro" id="IPR008040">
    <property type="entry name" value="Hydant_A_N"/>
</dbReference>
<dbReference type="AlphaFoldDB" id="A0A3A8AQG6"/>
<evidence type="ECO:0000313" key="4">
    <source>
        <dbReference type="EMBL" id="RKF12677.1"/>
    </source>
</evidence>
<dbReference type="Pfam" id="PF05378">
    <property type="entry name" value="Hydant_A_N"/>
    <property type="match status" value="1"/>
</dbReference>
<proteinExistence type="predicted"/>
<dbReference type="GO" id="GO:0017168">
    <property type="term" value="F:5-oxoprolinase (ATP-hydrolyzing) activity"/>
    <property type="evidence" value="ECO:0007669"/>
    <property type="project" value="TreeGrafter"/>
</dbReference>
<dbReference type="Proteomes" id="UP000281128">
    <property type="component" value="Unassembled WGS sequence"/>
</dbReference>
<dbReference type="InterPro" id="IPR045079">
    <property type="entry name" value="Oxoprolinase-like"/>
</dbReference>
<evidence type="ECO:0000313" key="5">
    <source>
        <dbReference type="Proteomes" id="UP000281128"/>
    </source>
</evidence>
<feature type="domain" description="Hydantoinase A/oxoprolinase" evidence="1">
    <location>
        <begin position="203"/>
        <end position="490"/>
    </location>
</feature>
<sequence length="683" mass="72806">MVEIGVDIGGTFTDVVCRAPGEALRVMKVPTTRDDPSKAVLEAAQKLSEEWGVAAADVSRFVHGTTVATNAVLERKGPKTGLLTTAGFKDILEIGRQIRHTLYAAILEPEEPGYLAPGALRREIAERVAEDGSVIEPLDDQSVRDAAAKLVADGVETIAICYLFSFVNPDHEQRTAEIIREEYPDLALSLSCEVDPAFREYERTVVTAFDAYIKPVIDRYLNNLEAGLAEIGVPAPLQIMQSRGGIASSKVARQRPVRLFLSGPAAGVIGAQMVGESADMSDIISVDIGGTSSDIALIRAGEPLIRPEGQVAGYDIRVPMVDVNAIGSGGGSIAWIDSAGGLRVGPHSAGSEPGPACYGRGGEEATVTDASIVLGYLDPDYFAGGTLRLNPDLSFKVIEEKVAKPLGLTVEQAALGIHQVVNTQMTEGIRLVSIRQGYDPREFALLPLGGAGGIHAAALATELGISRIVVARHPGVLSATGLLSAPIEHETSAAFAQPIAELSLPDTRATLKELDERCSELMKNENVRAEDVEIRYFADVCYVGQSHYLEIPLTLDGDVAGKLYDGFREAHNRIFGHAAKSPAQIVNLRAIHRAGGERVLDDISADRVGAPSQKGTRDIIVQGHEGRLKAAIHDRELIAPDTRIDGPAILEQSDTTTVVPPGWNVRALKDGNLLMVFEGGDTE</sequence>
<protein>
    <submittedName>
        <fullName evidence="4">Hydantoinase/oxoprolinase family protein</fullName>
    </submittedName>
</protein>
<reference evidence="4 5" key="1">
    <citation type="submission" date="2018-09" db="EMBL/GenBank/DDBJ databases">
        <title>Roseovarius spongiae sp. nov., isolated from a marine sponge.</title>
        <authorList>
            <person name="Zhuang L."/>
            <person name="Luo L."/>
        </authorList>
    </citation>
    <scope>NUCLEOTIDE SEQUENCE [LARGE SCALE GENOMIC DNA]</scope>
    <source>
        <strain evidence="4 5">HN-E21</strain>
    </source>
</reference>
<dbReference type="InterPro" id="IPR049517">
    <property type="entry name" value="ACX-like_C"/>
</dbReference>
<dbReference type="RefSeq" id="WP_121168829.1">
    <property type="nucleotide sequence ID" value="NZ_RAPE01000006.1"/>
</dbReference>